<protein>
    <submittedName>
        <fullName evidence="2">Uncharacterized protein</fullName>
    </submittedName>
</protein>
<evidence type="ECO:0000313" key="2">
    <source>
        <dbReference type="EMBL" id="KAA6386684.1"/>
    </source>
</evidence>
<reference evidence="2 3" key="1">
    <citation type="submission" date="2019-03" db="EMBL/GenBank/DDBJ databases">
        <title>Single cell metagenomics reveals metabolic interactions within the superorganism composed of flagellate Streblomastix strix and complex community of Bacteroidetes bacteria on its surface.</title>
        <authorList>
            <person name="Treitli S.C."/>
            <person name="Kolisko M."/>
            <person name="Husnik F."/>
            <person name="Keeling P."/>
            <person name="Hampl V."/>
        </authorList>
    </citation>
    <scope>NUCLEOTIDE SEQUENCE [LARGE SCALE GENOMIC DNA]</scope>
    <source>
        <strain evidence="2">ST1C</strain>
    </source>
</reference>
<dbReference type="AlphaFoldDB" id="A0A5J4VVI0"/>
<accession>A0A5J4VVI0</accession>
<evidence type="ECO:0000313" key="3">
    <source>
        <dbReference type="Proteomes" id="UP000324800"/>
    </source>
</evidence>
<name>A0A5J4VVI0_9EUKA</name>
<dbReference type="EMBL" id="SNRW01004694">
    <property type="protein sequence ID" value="KAA6386684.1"/>
    <property type="molecule type" value="Genomic_DNA"/>
</dbReference>
<organism evidence="2 3">
    <name type="scientific">Streblomastix strix</name>
    <dbReference type="NCBI Taxonomy" id="222440"/>
    <lineage>
        <taxon>Eukaryota</taxon>
        <taxon>Metamonada</taxon>
        <taxon>Preaxostyla</taxon>
        <taxon>Oxymonadida</taxon>
        <taxon>Streblomastigidae</taxon>
        <taxon>Streblomastix</taxon>
    </lineage>
</organism>
<evidence type="ECO:0000256" key="1">
    <source>
        <dbReference type="SAM" id="SignalP"/>
    </source>
</evidence>
<proteinExistence type="predicted"/>
<sequence length="67" mass="7484">MFSYLNFIVMLYVRVSIFASFLKFDPSVQTIVSSLGGIHLLGGPEVRQRDSEITNHYPVSAGGEDIY</sequence>
<feature type="signal peptide" evidence="1">
    <location>
        <begin position="1"/>
        <end position="19"/>
    </location>
</feature>
<feature type="chain" id="PRO_5023838226" evidence="1">
    <location>
        <begin position="20"/>
        <end position="67"/>
    </location>
</feature>
<comment type="caution">
    <text evidence="2">The sequence shown here is derived from an EMBL/GenBank/DDBJ whole genome shotgun (WGS) entry which is preliminary data.</text>
</comment>
<gene>
    <name evidence="2" type="ORF">EZS28_017791</name>
</gene>
<keyword evidence="1" id="KW-0732">Signal</keyword>
<dbReference type="Proteomes" id="UP000324800">
    <property type="component" value="Unassembled WGS sequence"/>
</dbReference>